<gene>
    <name evidence="3" type="ORF">ISALK_09400</name>
</gene>
<feature type="transmembrane region" description="Helical" evidence="2">
    <location>
        <begin position="141"/>
        <end position="160"/>
    </location>
</feature>
<feature type="transmembrane region" description="Helical" evidence="2">
    <location>
        <begin position="112"/>
        <end position="129"/>
    </location>
</feature>
<organism evidence="3 4">
    <name type="scientific">Isachenkonia alkalipeptolytica</name>
    <dbReference type="NCBI Taxonomy" id="2565777"/>
    <lineage>
        <taxon>Bacteria</taxon>
        <taxon>Bacillati</taxon>
        <taxon>Bacillota</taxon>
        <taxon>Clostridia</taxon>
        <taxon>Eubacteriales</taxon>
        <taxon>Clostridiaceae</taxon>
        <taxon>Isachenkonia</taxon>
    </lineage>
</organism>
<keyword evidence="4" id="KW-1185">Reference proteome</keyword>
<feature type="region of interest" description="Disordered" evidence="1">
    <location>
        <begin position="1"/>
        <end position="29"/>
    </location>
</feature>
<feature type="transmembrane region" description="Helical" evidence="2">
    <location>
        <begin position="41"/>
        <end position="69"/>
    </location>
</feature>
<feature type="transmembrane region" description="Helical" evidence="2">
    <location>
        <begin position="212"/>
        <end position="231"/>
    </location>
</feature>
<reference evidence="3 4" key="1">
    <citation type="submission" date="2019-04" db="EMBL/GenBank/DDBJ databases">
        <title>Isachenkonia alkalipeptolytica gen. nov. sp. nov. a new anaerobic, alkiliphilic organothrophic bacterium capable to reduce synthesized ferrihydrite isolated from a soda lake.</title>
        <authorList>
            <person name="Toshchakov S.V."/>
            <person name="Zavarzina D.G."/>
            <person name="Zhilina T.N."/>
            <person name="Kostrikina N.A."/>
            <person name="Kublanov I.V."/>
        </authorList>
    </citation>
    <scope>NUCLEOTIDE SEQUENCE [LARGE SCALE GENOMIC DNA]</scope>
    <source>
        <strain evidence="3 4">Z-1701</strain>
    </source>
</reference>
<dbReference type="PANTHER" id="PTHR37308:SF1">
    <property type="entry name" value="POLYPRENYL-PHOSPHATE TRANSPORTER"/>
    <property type="match status" value="1"/>
</dbReference>
<evidence type="ECO:0000313" key="3">
    <source>
        <dbReference type="EMBL" id="NBG88715.1"/>
    </source>
</evidence>
<evidence type="ECO:0000256" key="2">
    <source>
        <dbReference type="SAM" id="Phobius"/>
    </source>
</evidence>
<feature type="compositionally biased region" description="Basic and acidic residues" evidence="1">
    <location>
        <begin position="1"/>
        <end position="12"/>
    </location>
</feature>
<name>A0AA43XMK7_9CLOT</name>
<accession>A0AA43XMK7</accession>
<dbReference type="Pfam" id="PF04018">
    <property type="entry name" value="VCA0040-like"/>
    <property type="match status" value="1"/>
</dbReference>
<keyword evidence="2" id="KW-0812">Transmembrane</keyword>
<feature type="transmembrane region" description="Helical" evidence="2">
    <location>
        <begin position="84"/>
        <end position="105"/>
    </location>
</feature>
<proteinExistence type="predicted"/>
<keyword evidence="2" id="KW-1133">Transmembrane helix</keyword>
<dbReference type="EMBL" id="SUMG01000010">
    <property type="protein sequence ID" value="NBG88715.1"/>
    <property type="molecule type" value="Genomic_DNA"/>
</dbReference>
<dbReference type="Proteomes" id="UP000449710">
    <property type="component" value="Unassembled WGS sequence"/>
</dbReference>
<evidence type="ECO:0000256" key="1">
    <source>
        <dbReference type="SAM" id="MobiDB-lite"/>
    </source>
</evidence>
<keyword evidence="2" id="KW-0472">Membrane</keyword>
<sequence length="289" mass="31217">MQKGNHSRDFRQGKNHLRSRAGGNFTPAEQKRKTGRMTMELLGKGILIGIIIVLPGMSGGTVFLVLGLYEKIIRDLARLNLKPYIPLLLGLTLGVFIGGLLLSYVFDQFRDLSVAFLLGCLLASIRPILKGQGTKNPKFIALLMGGFILGYLMAGEPIELVDPGESASYLRLIIGGALASATMIIPGLPGSGVMILAGIYDDALFYLGNFQFFQLSIMGASGLLGIFVLARGLEKLYMKNRKVIAYTFSGLIAGSARAIIPFQFTIGVAILFVVGFGLVWFYGDRKTAA</sequence>
<dbReference type="PANTHER" id="PTHR37308">
    <property type="entry name" value="INTEGRAL MEMBRANE PROTEIN"/>
    <property type="match status" value="1"/>
</dbReference>
<evidence type="ECO:0000313" key="4">
    <source>
        <dbReference type="Proteomes" id="UP000449710"/>
    </source>
</evidence>
<feature type="transmembrane region" description="Helical" evidence="2">
    <location>
        <begin position="266"/>
        <end position="283"/>
    </location>
</feature>
<protein>
    <submittedName>
        <fullName evidence="3">DUF368 domain-containing protein</fullName>
    </submittedName>
</protein>
<feature type="transmembrane region" description="Helical" evidence="2">
    <location>
        <begin position="172"/>
        <end position="200"/>
    </location>
</feature>
<feature type="transmembrane region" description="Helical" evidence="2">
    <location>
        <begin position="243"/>
        <end position="260"/>
    </location>
</feature>
<dbReference type="AlphaFoldDB" id="A0AA43XMK7"/>
<comment type="caution">
    <text evidence="3">The sequence shown here is derived from an EMBL/GenBank/DDBJ whole genome shotgun (WGS) entry which is preliminary data.</text>
</comment>
<dbReference type="InterPro" id="IPR007163">
    <property type="entry name" value="VCA0040-like"/>
</dbReference>